<evidence type="ECO:0000313" key="6">
    <source>
        <dbReference type="Proteomes" id="UP000886887"/>
    </source>
</evidence>
<dbReference type="PANTHER" id="PTHR43132:SF6">
    <property type="entry name" value="HTH-TYPE TRANSCRIPTIONAL REPRESSOR CZRA"/>
    <property type="match status" value="1"/>
</dbReference>
<dbReference type="GO" id="GO:0003677">
    <property type="term" value="F:DNA binding"/>
    <property type="evidence" value="ECO:0007669"/>
    <property type="project" value="UniProtKB-KW"/>
</dbReference>
<evidence type="ECO:0000256" key="1">
    <source>
        <dbReference type="ARBA" id="ARBA00023015"/>
    </source>
</evidence>
<dbReference type="Pfam" id="PF01022">
    <property type="entry name" value="HTH_5"/>
    <property type="match status" value="1"/>
</dbReference>
<name>A0A9D1CRV5_9FIRM</name>
<keyword evidence="2" id="KW-0238">DNA-binding</keyword>
<evidence type="ECO:0000313" key="5">
    <source>
        <dbReference type="EMBL" id="HIQ71914.1"/>
    </source>
</evidence>
<accession>A0A9D1CRV5</accession>
<sequence length="125" mass="13968">MQDSPENSPDVSPCCVDEQHVRAVRARMIDPGRMEELAAFFRMLGAASRVGILYALSVEPEMCVGDLAALLDMAQPAVSNQLKALRQARLIRSRRDGKMIFYSLADQHPKDIIRYGLEHLDEPGE</sequence>
<organism evidence="5 6">
    <name type="scientific">Candidatus Onthenecus intestinigallinarum</name>
    <dbReference type="NCBI Taxonomy" id="2840875"/>
    <lineage>
        <taxon>Bacteria</taxon>
        <taxon>Bacillati</taxon>
        <taxon>Bacillota</taxon>
        <taxon>Clostridia</taxon>
        <taxon>Eubacteriales</taxon>
        <taxon>Candidatus Onthenecus</taxon>
    </lineage>
</organism>
<evidence type="ECO:0000259" key="4">
    <source>
        <dbReference type="PROSITE" id="PS50987"/>
    </source>
</evidence>
<dbReference type="InterPro" id="IPR011991">
    <property type="entry name" value="ArsR-like_HTH"/>
</dbReference>
<dbReference type="Gene3D" id="1.10.10.10">
    <property type="entry name" value="Winged helix-like DNA-binding domain superfamily/Winged helix DNA-binding domain"/>
    <property type="match status" value="1"/>
</dbReference>
<reference evidence="5" key="2">
    <citation type="journal article" date="2021" name="PeerJ">
        <title>Extensive microbial diversity within the chicken gut microbiome revealed by metagenomics and culture.</title>
        <authorList>
            <person name="Gilroy R."/>
            <person name="Ravi A."/>
            <person name="Getino M."/>
            <person name="Pursley I."/>
            <person name="Horton D.L."/>
            <person name="Alikhan N.F."/>
            <person name="Baker D."/>
            <person name="Gharbi K."/>
            <person name="Hall N."/>
            <person name="Watson M."/>
            <person name="Adriaenssens E.M."/>
            <person name="Foster-Nyarko E."/>
            <person name="Jarju S."/>
            <person name="Secka A."/>
            <person name="Antonio M."/>
            <person name="Oren A."/>
            <person name="Chaudhuri R.R."/>
            <person name="La Ragione R."/>
            <person name="Hildebrand F."/>
            <person name="Pallen M.J."/>
        </authorList>
    </citation>
    <scope>NUCLEOTIDE SEQUENCE</scope>
    <source>
        <strain evidence="5">ChiSxjej2B14-6234</strain>
    </source>
</reference>
<proteinExistence type="predicted"/>
<dbReference type="SUPFAM" id="SSF46785">
    <property type="entry name" value="Winged helix' DNA-binding domain"/>
    <property type="match status" value="1"/>
</dbReference>
<gene>
    <name evidence="5" type="ORF">IAB73_06895</name>
</gene>
<dbReference type="InterPro" id="IPR036388">
    <property type="entry name" value="WH-like_DNA-bd_sf"/>
</dbReference>
<comment type="caution">
    <text evidence="5">The sequence shown here is derived from an EMBL/GenBank/DDBJ whole genome shotgun (WGS) entry which is preliminary data.</text>
</comment>
<dbReference type="Proteomes" id="UP000886887">
    <property type="component" value="Unassembled WGS sequence"/>
</dbReference>
<dbReference type="CDD" id="cd00090">
    <property type="entry name" value="HTH_ARSR"/>
    <property type="match status" value="1"/>
</dbReference>
<dbReference type="InterPro" id="IPR001845">
    <property type="entry name" value="HTH_ArsR_DNA-bd_dom"/>
</dbReference>
<dbReference type="PRINTS" id="PR00778">
    <property type="entry name" value="HTHARSR"/>
</dbReference>
<evidence type="ECO:0000256" key="2">
    <source>
        <dbReference type="ARBA" id="ARBA00023125"/>
    </source>
</evidence>
<dbReference type="AlphaFoldDB" id="A0A9D1CRV5"/>
<dbReference type="InterPro" id="IPR051011">
    <property type="entry name" value="Metal_resp_trans_reg"/>
</dbReference>
<dbReference type="SMART" id="SM00418">
    <property type="entry name" value="HTH_ARSR"/>
    <property type="match status" value="1"/>
</dbReference>
<dbReference type="PANTHER" id="PTHR43132">
    <property type="entry name" value="ARSENICAL RESISTANCE OPERON REPRESSOR ARSR-RELATED"/>
    <property type="match status" value="1"/>
</dbReference>
<reference evidence="5" key="1">
    <citation type="submission" date="2020-10" db="EMBL/GenBank/DDBJ databases">
        <authorList>
            <person name="Gilroy R."/>
        </authorList>
    </citation>
    <scope>NUCLEOTIDE SEQUENCE</scope>
    <source>
        <strain evidence="5">ChiSxjej2B14-6234</strain>
    </source>
</reference>
<dbReference type="GO" id="GO:0003700">
    <property type="term" value="F:DNA-binding transcription factor activity"/>
    <property type="evidence" value="ECO:0007669"/>
    <property type="project" value="InterPro"/>
</dbReference>
<dbReference type="EMBL" id="DVFJ01000022">
    <property type="protein sequence ID" value="HIQ71914.1"/>
    <property type="molecule type" value="Genomic_DNA"/>
</dbReference>
<evidence type="ECO:0000256" key="3">
    <source>
        <dbReference type="ARBA" id="ARBA00023163"/>
    </source>
</evidence>
<dbReference type="InterPro" id="IPR036390">
    <property type="entry name" value="WH_DNA-bd_sf"/>
</dbReference>
<keyword evidence="1" id="KW-0805">Transcription regulation</keyword>
<protein>
    <submittedName>
        <fullName evidence="5">Helix-turn-helix transcriptional regulator</fullName>
    </submittedName>
</protein>
<dbReference type="PROSITE" id="PS50987">
    <property type="entry name" value="HTH_ARSR_2"/>
    <property type="match status" value="1"/>
</dbReference>
<feature type="domain" description="HTH arsR-type" evidence="4">
    <location>
        <begin position="29"/>
        <end position="124"/>
    </location>
</feature>
<keyword evidence="3" id="KW-0804">Transcription</keyword>
<dbReference type="NCBIfam" id="NF033788">
    <property type="entry name" value="HTH_metalloreg"/>
    <property type="match status" value="1"/>
</dbReference>